<name>A0A1A0RIE9_MYCPR</name>
<feature type="binding site" evidence="5">
    <location>
        <position position="79"/>
    </location>
    <ligand>
        <name>ATP</name>
        <dbReference type="ChEBI" id="CHEBI:30616"/>
    </ligand>
</feature>
<evidence type="ECO:0000256" key="4">
    <source>
        <dbReference type="ARBA" id="ARBA00023186"/>
    </source>
</evidence>
<dbReference type="Gene3D" id="3.30.565.10">
    <property type="entry name" value="Histidine kinase-like ATPase, C-terminal domain"/>
    <property type="match status" value="1"/>
</dbReference>
<dbReference type="Gene3D" id="3.30.230.80">
    <property type="match status" value="1"/>
</dbReference>
<protein>
    <recommendedName>
        <fullName evidence="8">HSP90 family protein</fullName>
    </recommendedName>
</protein>
<dbReference type="InterPro" id="IPR020568">
    <property type="entry name" value="Ribosomal_Su5_D2-typ_SF"/>
</dbReference>
<dbReference type="PRINTS" id="PR00775">
    <property type="entry name" value="HEATSHOCK90"/>
</dbReference>
<dbReference type="SUPFAM" id="SSF55874">
    <property type="entry name" value="ATPase domain of HSP90 chaperone/DNA topoisomerase II/histidine kinase"/>
    <property type="match status" value="1"/>
</dbReference>
<dbReference type="InterPro" id="IPR036890">
    <property type="entry name" value="HATPase_C_sf"/>
</dbReference>
<dbReference type="SUPFAM" id="SSF54211">
    <property type="entry name" value="Ribosomal protein S5 domain 2-like"/>
    <property type="match status" value="1"/>
</dbReference>
<evidence type="ECO:0000313" key="6">
    <source>
        <dbReference type="EMBL" id="OBB33848.1"/>
    </source>
</evidence>
<evidence type="ECO:0000256" key="5">
    <source>
        <dbReference type="PIRSR" id="PIRSR002583-1"/>
    </source>
</evidence>
<evidence type="ECO:0008006" key="8">
    <source>
        <dbReference type="Google" id="ProtNLM"/>
    </source>
</evidence>
<gene>
    <name evidence="6" type="ORF">A5792_08965</name>
</gene>
<organism evidence="6 7">
    <name type="scientific">Mycolicibacterium peregrinum</name>
    <name type="common">Mycobacterium peregrinum</name>
    <dbReference type="NCBI Taxonomy" id="43304"/>
    <lineage>
        <taxon>Bacteria</taxon>
        <taxon>Bacillati</taxon>
        <taxon>Actinomycetota</taxon>
        <taxon>Actinomycetes</taxon>
        <taxon>Mycobacteriales</taxon>
        <taxon>Mycobacteriaceae</taxon>
        <taxon>Mycolicibacterium</taxon>
    </lineage>
</organism>
<dbReference type="GO" id="GO:0140662">
    <property type="term" value="F:ATP-dependent protein folding chaperone"/>
    <property type="evidence" value="ECO:0007669"/>
    <property type="project" value="InterPro"/>
</dbReference>
<keyword evidence="4" id="KW-0143">Chaperone</keyword>
<keyword evidence="3 5" id="KW-0067">ATP-binding</keyword>
<dbReference type="InterPro" id="IPR020575">
    <property type="entry name" value="Hsp90_N"/>
</dbReference>
<feature type="binding site" evidence="5">
    <location>
        <position position="34"/>
    </location>
    <ligand>
        <name>ATP</name>
        <dbReference type="ChEBI" id="CHEBI:30616"/>
    </ligand>
</feature>
<keyword evidence="2 5" id="KW-0547">Nucleotide-binding</keyword>
<dbReference type="EMBL" id="LZSO01000007">
    <property type="protein sequence ID" value="OBB33848.1"/>
    <property type="molecule type" value="Genomic_DNA"/>
</dbReference>
<reference evidence="7" key="1">
    <citation type="submission" date="2016-06" db="EMBL/GenBank/DDBJ databases">
        <authorList>
            <person name="Sutton G."/>
            <person name="Brinkac L."/>
            <person name="Sanka R."/>
            <person name="Adams M."/>
            <person name="Lau E."/>
            <person name="Mehaffy C."/>
            <person name="Tameris M."/>
            <person name="Hatherill M."/>
            <person name="Hanekom W."/>
            <person name="Mahomed H."/>
            <person name="Mcshane H."/>
        </authorList>
    </citation>
    <scope>NUCLEOTIDE SEQUENCE [LARGE SCALE GENOMIC DNA]</scope>
    <source>
        <strain evidence="7">852002-51209_SCH5440388</strain>
    </source>
</reference>
<feature type="binding site" evidence="5">
    <location>
        <position position="166"/>
    </location>
    <ligand>
        <name>ATP</name>
        <dbReference type="ChEBI" id="CHEBI:30616"/>
    </ligand>
</feature>
<dbReference type="PANTHER" id="PTHR11528">
    <property type="entry name" value="HEAT SHOCK PROTEIN 90 FAMILY MEMBER"/>
    <property type="match status" value="1"/>
</dbReference>
<dbReference type="Proteomes" id="UP000093902">
    <property type="component" value="Unassembled WGS sequence"/>
</dbReference>
<accession>A0A1A0RIE9</accession>
<dbReference type="InterPro" id="IPR001404">
    <property type="entry name" value="Hsp90_fam"/>
</dbReference>
<dbReference type="GO" id="GO:0016887">
    <property type="term" value="F:ATP hydrolysis activity"/>
    <property type="evidence" value="ECO:0007669"/>
    <property type="project" value="InterPro"/>
</dbReference>
<dbReference type="GO" id="GO:0005524">
    <property type="term" value="F:ATP binding"/>
    <property type="evidence" value="ECO:0007669"/>
    <property type="project" value="UniProtKB-KW"/>
</dbReference>
<dbReference type="Pfam" id="PF13589">
    <property type="entry name" value="HATPase_c_3"/>
    <property type="match status" value="1"/>
</dbReference>
<evidence type="ECO:0000313" key="7">
    <source>
        <dbReference type="Proteomes" id="UP000093902"/>
    </source>
</evidence>
<dbReference type="GO" id="GO:0051082">
    <property type="term" value="F:unfolded protein binding"/>
    <property type="evidence" value="ECO:0007669"/>
    <property type="project" value="InterPro"/>
</dbReference>
<dbReference type="PIRSF" id="PIRSF002583">
    <property type="entry name" value="Hsp90"/>
    <property type="match status" value="1"/>
</dbReference>
<dbReference type="AlphaFoldDB" id="A0A1A0RIE9"/>
<evidence type="ECO:0000256" key="3">
    <source>
        <dbReference type="ARBA" id="ARBA00022840"/>
    </source>
</evidence>
<sequence length="593" mass="63911">MSELQQQNFRVNLGGVIALLSKNLYSSPGVYVRELIQNAVDAIAARDAIDDVPAPRVITISPYGVAAPHSPADEFALTDAGIGVSPAQVEQFLATVGASSKSDELQRSRRTYIGQFGIGLLSCFLIADEITVVSRSATGADPIEWVGRNDGTYTIRTTTDESAVGTTVRLRPRPDMIGWARAEQVSPLVQKYAEFLPVAIKVLTSQGAKEVSREYPWVRDFGAHRSGVLQGVSPVYGGMGVGRQFDAIEIADEGLGLEGVVYIGTPSRRTTSVRRNRVYVNDMLVDDAEGALLPSWAFFAWAVVNSTKLEPTASREAIMNNAVQAGTRRALAQTALKWLRSLADTDPERFAEFVTDNELELRTAATHCIDAENRELAEVVLPMLTMQTTEGHLRLVDIVSRNPNVLFAASVKEFRTIASFNPGGRIVVNAGHALDQEVLLMLPQVMSGVTVTRAYPASEVAALTVPSADADAAVAALERRGSHALQASGSRVVVRRFPSTDLPAVFIGHGQIDADSPGCGDLPHLVVNWDNRAVQALTHTTDALVFSRLMQLLFVQARMTAQCDGPEDRILLSEALDDIIVLAAGVDGTDVAR</sequence>
<dbReference type="RefSeq" id="WP_064928753.1">
    <property type="nucleotide sequence ID" value="NZ_LZSO01000007.1"/>
</dbReference>
<evidence type="ECO:0000256" key="2">
    <source>
        <dbReference type="ARBA" id="ARBA00022741"/>
    </source>
</evidence>
<feature type="binding site" evidence="5">
    <location>
        <position position="38"/>
    </location>
    <ligand>
        <name>ATP</name>
        <dbReference type="ChEBI" id="CHEBI:30616"/>
    </ligand>
</feature>
<evidence type="ECO:0000256" key="1">
    <source>
        <dbReference type="ARBA" id="ARBA00008239"/>
    </source>
</evidence>
<comment type="caution">
    <text evidence="6">The sequence shown here is derived from an EMBL/GenBank/DDBJ whole genome shotgun (WGS) entry which is preliminary data.</text>
</comment>
<proteinExistence type="inferred from homology"/>
<comment type="similarity">
    <text evidence="1">Belongs to the heat shock protein 90 family.</text>
</comment>